<accession>A0A974XRZ1</accession>
<evidence type="ECO:0000256" key="1">
    <source>
        <dbReference type="SAM" id="SignalP"/>
    </source>
</evidence>
<keyword evidence="3" id="KW-1185">Reference proteome</keyword>
<gene>
    <name evidence="2" type="ORF">JYB88_14450</name>
</gene>
<organism evidence="2 3">
    <name type="scientific">Shewanella cyperi</name>
    <dbReference type="NCBI Taxonomy" id="2814292"/>
    <lineage>
        <taxon>Bacteria</taxon>
        <taxon>Pseudomonadati</taxon>
        <taxon>Pseudomonadota</taxon>
        <taxon>Gammaproteobacteria</taxon>
        <taxon>Alteromonadales</taxon>
        <taxon>Shewanellaceae</taxon>
        <taxon>Shewanella</taxon>
    </lineage>
</organism>
<dbReference type="RefSeq" id="WP_207324565.1">
    <property type="nucleotide sequence ID" value="NZ_CP071504.1"/>
</dbReference>
<evidence type="ECO:0000313" key="3">
    <source>
        <dbReference type="Proteomes" id="UP000663281"/>
    </source>
</evidence>
<evidence type="ECO:0000313" key="2">
    <source>
        <dbReference type="EMBL" id="QSX29394.1"/>
    </source>
</evidence>
<dbReference type="Gene3D" id="3.40.190.10">
    <property type="entry name" value="Periplasmic binding protein-like II"/>
    <property type="match status" value="2"/>
</dbReference>
<reference evidence="2 3" key="1">
    <citation type="submission" date="2021-03" db="EMBL/GenBank/DDBJ databases">
        <title>Novel species identification of genus Shewanella.</title>
        <authorList>
            <person name="Liu G."/>
            <person name="Zhang Q."/>
        </authorList>
    </citation>
    <scope>NUCLEOTIDE SEQUENCE [LARGE SCALE GENOMIC DNA]</scope>
    <source>
        <strain evidence="2 3">FJAT-53726</strain>
    </source>
</reference>
<dbReference type="SUPFAM" id="SSF53850">
    <property type="entry name" value="Periplasmic binding protein-like II"/>
    <property type="match status" value="1"/>
</dbReference>
<dbReference type="Proteomes" id="UP000663281">
    <property type="component" value="Chromosome"/>
</dbReference>
<dbReference type="AlphaFoldDB" id="A0A974XRZ1"/>
<proteinExistence type="predicted"/>
<keyword evidence="1" id="KW-0732">Signal</keyword>
<protein>
    <submittedName>
        <fullName evidence="2">Transporter substrate-binding domain-containing protein</fullName>
    </submittedName>
</protein>
<feature type="chain" id="PRO_5037063997" evidence="1">
    <location>
        <begin position="19"/>
        <end position="260"/>
    </location>
</feature>
<sequence>MPKLLLLLLCLLSCAPRAAEVKVAAGVFIDIITEQGDGPYQQLLHKAAAEAGISLDERVYPLSRAVRIFGSGEALAIYGMTEAVLRSTPAEKILTSYPLGVYRLHIFTPKGKPRISSYSQLRGLLVGGVLGYEDYYRELTSQGIKLEFVADERHQLKRLQLGRVDAVVGFLPDWLDKLDQLEYDPAFTVLEGYDYMTVWANDEGRHFVDTISPVLCQMHARGDYRDILGQRFMTFDYQPSKVYEWQPPQGGCHLTQVGSD</sequence>
<feature type="signal peptide" evidence="1">
    <location>
        <begin position="1"/>
        <end position="18"/>
    </location>
</feature>
<dbReference type="EMBL" id="CP071504">
    <property type="protein sequence ID" value="QSX29394.1"/>
    <property type="molecule type" value="Genomic_DNA"/>
</dbReference>
<name>A0A974XRZ1_9GAMM</name>
<dbReference type="KEGG" id="scyp:JYB88_14450"/>